<protein>
    <recommendedName>
        <fullName evidence="6">Ferredoxin--NADP reductase</fullName>
        <shortName evidence="6">FNR</shortName>
        <shortName evidence="6">Fd-NADP(+) reductase</shortName>
        <ecNumber evidence="6">1.18.1.2</ecNumber>
    </recommendedName>
</protein>
<evidence type="ECO:0000256" key="4">
    <source>
        <dbReference type="ARBA" id="ARBA00022857"/>
    </source>
</evidence>
<feature type="binding site" evidence="6">
    <location>
        <position position="42"/>
    </location>
    <ligand>
        <name>FAD</name>
        <dbReference type="ChEBI" id="CHEBI:57692"/>
    </ligand>
</feature>
<evidence type="ECO:0000256" key="2">
    <source>
        <dbReference type="ARBA" id="ARBA00022630"/>
    </source>
</evidence>
<dbReference type="EMBL" id="UGGP01000001">
    <property type="protein sequence ID" value="STO07639.1"/>
    <property type="molecule type" value="Genomic_DNA"/>
</dbReference>
<dbReference type="STRING" id="1397694.GCA_000702585_01503"/>
<evidence type="ECO:0000313" key="10">
    <source>
        <dbReference type="Proteomes" id="UP000254060"/>
    </source>
</evidence>
<comment type="similarity">
    <text evidence="6">Belongs to the ferredoxin--NADP reductase type 2 family.</text>
</comment>
<comment type="caution">
    <text evidence="6">Lacks conserved residue(s) required for the propagation of feature annotation.</text>
</comment>
<dbReference type="GO" id="GO:0050661">
    <property type="term" value="F:NADP binding"/>
    <property type="evidence" value="ECO:0007669"/>
    <property type="project" value="UniProtKB-UniRule"/>
</dbReference>
<feature type="domain" description="FAD/NAD(P)-binding" evidence="8">
    <location>
        <begin position="5"/>
        <end position="293"/>
    </location>
</feature>
<dbReference type="InterPro" id="IPR023753">
    <property type="entry name" value="FAD/NAD-binding_dom"/>
</dbReference>
<feature type="transmembrane region" description="Helical" evidence="7">
    <location>
        <begin position="7"/>
        <end position="25"/>
    </location>
</feature>
<dbReference type="InterPro" id="IPR036188">
    <property type="entry name" value="FAD/NAD-bd_sf"/>
</dbReference>
<keyword evidence="5 6" id="KW-0560">Oxidoreductase</keyword>
<keyword evidence="7" id="KW-0472">Membrane</keyword>
<dbReference type="AlphaFoldDB" id="A0A377FS53"/>
<dbReference type="InterPro" id="IPR050097">
    <property type="entry name" value="Ferredoxin-NADP_redctase_2"/>
</dbReference>
<evidence type="ECO:0000256" key="7">
    <source>
        <dbReference type="SAM" id="Phobius"/>
    </source>
</evidence>
<feature type="binding site" evidence="6">
    <location>
        <position position="34"/>
    </location>
    <ligand>
        <name>FAD</name>
        <dbReference type="ChEBI" id="CHEBI:57692"/>
    </ligand>
</feature>
<dbReference type="HAMAP" id="MF_01685">
    <property type="entry name" value="FENR2"/>
    <property type="match status" value="1"/>
</dbReference>
<dbReference type="Proteomes" id="UP000254060">
    <property type="component" value="Unassembled WGS sequence"/>
</dbReference>
<keyword evidence="3 6" id="KW-0274">FAD</keyword>
<evidence type="ECO:0000256" key="3">
    <source>
        <dbReference type="ARBA" id="ARBA00022827"/>
    </source>
</evidence>
<comment type="cofactor">
    <cofactor evidence="6">
        <name>FAD</name>
        <dbReference type="ChEBI" id="CHEBI:57692"/>
    </cofactor>
    <text evidence="6">Binds 1 FAD per subunit.</text>
</comment>
<evidence type="ECO:0000313" key="9">
    <source>
        <dbReference type="EMBL" id="STO07639.1"/>
    </source>
</evidence>
<dbReference type="RefSeq" id="WP_029334651.1">
    <property type="nucleotide sequence ID" value="NZ_UGGP01000001.1"/>
</dbReference>
<dbReference type="GO" id="GO:0004324">
    <property type="term" value="F:ferredoxin-NADP+ reductase activity"/>
    <property type="evidence" value="ECO:0007669"/>
    <property type="project" value="UniProtKB-UniRule"/>
</dbReference>
<reference evidence="9 10" key="1">
    <citation type="submission" date="2018-06" db="EMBL/GenBank/DDBJ databases">
        <authorList>
            <consortium name="Pathogen Informatics"/>
            <person name="Doyle S."/>
        </authorList>
    </citation>
    <scope>NUCLEOTIDE SEQUENCE [LARGE SCALE GENOMIC DNA]</scope>
    <source>
        <strain evidence="9 10">NCTC13163</strain>
    </source>
</reference>
<feature type="binding site" evidence="6">
    <location>
        <position position="87"/>
    </location>
    <ligand>
        <name>FAD</name>
        <dbReference type="ChEBI" id="CHEBI:57692"/>
    </ligand>
</feature>
<evidence type="ECO:0000256" key="1">
    <source>
        <dbReference type="ARBA" id="ARBA00011738"/>
    </source>
</evidence>
<dbReference type="SUPFAM" id="SSF51905">
    <property type="entry name" value="FAD/NAD(P)-binding domain"/>
    <property type="match status" value="1"/>
</dbReference>
<keyword evidence="2 6" id="KW-0285">Flavoprotein</keyword>
<dbReference type="InterPro" id="IPR022890">
    <property type="entry name" value="Fd--NADP_Rdtase_type_2"/>
</dbReference>
<dbReference type="EC" id="1.18.1.2" evidence="6"/>
<dbReference type="GO" id="GO:0050660">
    <property type="term" value="F:flavin adenine dinucleotide binding"/>
    <property type="evidence" value="ECO:0007669"/>
    <property type="project" value="UniProtKB-UniRule"/>
</dbReference>
<feature type="binding site" evidence="6">
    <location>
        <position position="121"/>
    </location>
    <ligand>
        <name>FAD</name>
        <dbReference type="ChEBI" id="CHEBI:57692"/>
    </ligand>
</feature>
<keyword evidence="7" id="KW-0812">Transmembrane</keyword>
<feature type="binding site" evidence="6">
    <location>
        <position position="47"/>
    </location>
    <ligand>
        <name>FAD</name>
        <dbReference type="ChEBI" id="CHEBI:57692"/>
    </ligand>
</feature>
<dbReference type="Pfam" id="PF07992">
    <property type="entry name" value="Pyr_redox_2"/>
    <property type="match status" value="1"/>
</dbReference>
<gene>
    <name evidence="9" type="primary">yumC</name>
    <name evidence="9" type="ORF">NCTC13163_00991</name>
</gene>
<keyword evidence="7" id="KW-1133">Transmembrane helix</keyword>
<dbReference type="PANTHER" id="PTHR48105">
    <property type="entry name" value="THIOREDOXIN REDUCTASE 1-RELATED-RELATED"/>
    <property type="match status" value="1"/>
</dbReference>
<evidence type="ECO:0000256" key="5">
    <source>
        <dbReference type="ARBA" id="ARBA00023002"/>
    </source>
</evidence>
<proteinExistence type="inferred from homology"/>
<dbReference type="PRINTS" id="PR00368">
    <property type="entry name" value="FADPNR"/>
</dbReference>
<accession>A0A377FS53</accession>
<evidence type="ECO:0000256" key="6">
    <source>
        <dbReference type="HAMAP-Rule" id="MF_01685"/>
    </source>
</evidence>
<evidence type="ECO:0000259" key="8">
    <source>
        <dbReference type="Pfam" id="PF07992"/>
    </source>
</evidence>
<feature type="binding site" evidence="6">
    <location>
        <position position="319"/>
    </location>
    <ligand>
        <name>FAD</name>
        <dbReference type="ChEBI" id="CHEBI:57692"/>
    </ligand>
</feature>
<sequence>MKSTKDVIIIGGGPVGLFTAFYAGMRQLDATLIESLPQLGGQLSTLYPEKYIYDIAGFPKVKAQDLIDQLKAQADQFEQDYRLGETVETVERLEDGTFQITTNKDEYHTKAIIITAGNGAFAARPLGIDGCEEFANLHYFVDNMEKFRDRRVMIAGGGDSAVDWALMLEGIAKEVHIVHRRDRFRAHEHTVEQMKASTINVWTPYNIESLSGETHIESIELTDKDGASKFVEVDDLICNYGFVSSLGPIKNWGMEFEKNTIRVDSRMETTVAGIFACGDIATYEGKVKLIATGFGEAPIAVNQVKQLVDPTARHPQHSTSVFAGK</sequence>
<name>A0A377FS53_9BACL</name>
<comment type="subunit">
    <text evidence="1 6">Homodimer.</text>
</comment>
<dbReference type="PRINTS" id="PR00469">
    <property type="entry name" value="PNDRDTASEII"/>
</dbReference>
<dbReference type="Gene3D" id="3.50.50.60">
    <property type="entry name" value="FAD/NAD(P)-binding domain"/>
    <property type="match status" value="2"/>
</dbReference>
<keyword evidence="4 6" id="KW-0521">NADP</keyword>
<comment type="catalytic activity">
    <reaction evidence="6">
        <text>2 reduced [2Fe-2S]-[ferredoxin] + NADP(+) + H(+) = 2 oxidized [2Fe-2S]-[ferredoxin] + NADPH</text>
        <dbReference type="Rhea" id="RHEA:20125"/>
        <dbReference type="Rhea" id="RHEA-COMP:10000"/>
        <dbReference type="Rhea" id="RHEA-COMP:10001"/>
        <dbReference type="ChEBI" id="CHEBI:15378"/>
        <dbReference type="ChEBI" id="CHEBI:33737"/>
        <dbReference type="ChEBI" id="CHEBI:33738"/>
        <dbReference type="ChEBI" id="CHEBI:57783"/>
        <dbReference type="ChEBI" id="CHEBI:58349"/>
        <dbReference type="EC" id="1.18.1.2"/>
    </reaction>
</comment>
<feature type="binding site" evidence="6">
    <location>
        <position position="279"/>
    </location>
    <ligand>
        <name>FAD</name>
        <dbReference type="ChEBI" id="CHEBI:57692"/>
    </ligand>
</feature>
<dbReference type="OrthoDB" id="9806179at2"/>
<organism evidence="9 10">
    <name type="scientific">Exiguobacterium aurantiacum</name>
    <dbReference type="NCBI Taxonomy" id="33987"/>
    <lineage>
        <taxon>Bacteria</taxon>
        <taxon>Bacillati</taxon>
        <taxon>Bacillota</taxon>
        <taxon>Bacilli</taxon>
        <taxon>Bacillales</taxon>
        <taxon>Bacillales Family XII. Incertae Sedis</taxon>
        <taxon>Exiguobacterium</taxon>
    </lineage>
</organism>